<keyword evidence="3" id="KW-1185">Reference proteome</keyword>
<dbReference type="AlphaFoldDB" id="A0AA40G396"/>
<dbReference type="Proteomes" id="UP001177670">
    <property type="component" value="Unassembled WGS sequence"/>
</dbReference>
<evidence type="ECO:0000256" key="1">
    <source>
        <dbReference type="SAM" id="MobiDB-lite"/>
    </source>
</evidence>
<organism evidence="2 3">
    <name type="scientific">Melipona bicolor</name>
    <dbReference type="NCBI Taxonomy" id="60889"/>
    <lineage>
        <taxon>Eukaryota</taxon>
        <taxon>Metazoa</taxon>
        <taxon>Ecdysozoa</taxon>
        <taxon>Arthropoda</taxon>
        <taxon>Hexapoda</taxon>
        <taxon>Insecta</taxon>
        <taxon>Pterygota</taxon>
        <taxon>Neoptera</taxon>
        <taxon>Endopterygota</taxon>
        <taxon>Hymenoptera</taxon>
        <taxon>Apocrita</taxon>
        <taxon>Aculeata</taxon>
        <taxon>Apoidea</taxon>
        <taxon>Anthophila</taxon>
        <taxon>Apidae</taxon>
        <taxon>Melipona</taxon>
    </lineage>
</organism>
<evidence type="ECO:0000313" key="3">
    <source>
        <dbReference type="Proteomes" id="UP001177670"/>
    </source>
</evidence>
<feature type="compositionally biased region" description="Basic and acidic residues" evidence="1">
    <location>
        <begin position="11"/>
        <end position="24"/>
    </location>
</feature>
<protein>
    <submittedName>
        <fullName evidence="2">Uncharacterized protein</fullName>
    </submittedName>
</protein>
<name>A0AA40G396_9HYME</name>
<sequence length="133" mass="14705">MSESTATRGGIRTDRLRRDRKFAEADSPLLSKVQRHGRKSDKGCTHGALFKSAEPPFSTFSILPQMHPCLSEIPPPPPPPSVFEPLFRTEFQQLIGKASGRAGTAPPCHFPLEDKGRREKAEQGSRGLELLEN</sequence>
<feature type="region of interest" description="Disordered" evidence="1">
    <location>
        <begin position="97"/>
        <end position="133"/>
    </location>
</feature>
<reference evidence="2" key="1">
    <citation type="submission" date="2021-10" db="EMBL/GenBank/DDBJ databases">
        <title>Melipona bicolor Genome sequencing and assembly.</title>
        <authorList>
            <person name="Araujo N.S."/>
            <person name="Arias M.C."/>
        </authorList>
    </citation>
    <scope>NUCLEOTIDE SEQUENCE</scope>
    <source>
        <strain evidence="2">USP_2M_L1-L4_2017</strain>
        <tissue evidence="2">Whole body</tissue>
    </source>
</reference>
<feature type="compositionally biased region" description="Basic and acidic residues" evidence="1">
    <location>
        <begin position="111"/>
        <end position="123"/>
    </location>
</feature>
<gene>
    <name evidence="2" type="ORF">K0M31_019688</name>
</gene>
<evidence type="ECO:0000313" key="2">
    <source>
        <dbReference type="EMBL" id="KAK1129999.1"/>
    </source>
</evidence>
<comment type="caution">
    <text evidence="2">The sequence shown here is derived from an EMBL/GenBank/DDBJ whole genome shotgun (WGS) entry which is preliminary data.</text>
</comment>
<dbReference type="EMBL" id="JAHYIQ010000008">
    <property type="protein sequence ID" value="KAK1129999.1"/>
    <property type="molecule type" value="Genomic_DNA"/>
</dbReference>
<accession>A0AA40G396</accession>
<proteinExistence type="predicted"/>
<feature type="region of interest" description="Disordered" evidence="1">
    <location>
        <begin position="1"/>
        <end position="47"/>
    </location>
</feature>